<keyword evidence="1" id="KW-0812">Transmembrane</keyword>
<evidence type="ECO:0008006" key="4">
    <source>
        <dbReference type="Google" id="ProtNLM"/>
    </source>
</evidence>
<reference evidence="2 3" key="1">
    <citation type="submission" date="2018-09" db="EMBL/GenBank/DDBJ databases">
        <title>Production of Trimethoprim by Streptomyces sp. 3E-1.</title>
        <authorList>
            <person name="Kang H.J."/>
            <person name="Kim S.B."/>
        </authorList>
    </citation>
    <scope>NUCLEOTIDE SEQUENCE [LARGE SCALE GENOMIC DNA]</scope>
    <source>
        <strain evidence="2 3">3E-1</strain>
    </source>
</reference>
<evidence type="ECO:0000256" key="1">
    <source>
        <dbReference type="SAM" id="Phobius"/>
    </source>
</evidence>
<dbReference type="RefSeq" id="WP_120052097.1">
    <property type="nucleotide sequence ID" value="NZ_CP032427.1"/>
</dbReference>
<feature type="transmembrane region" description="Helical" evidence="1">
    <location>
        <begin position="57"/>
        <end position="78"/>
    </location>
</feature>
<name>A0AAI8L3T7_9ACTN</name>
<dbReference type="InterPro" id="IPR013901">
    <property type="entry name" value="Anthrone_oxy"/>
</dbReference>
<dbReference type="GeneID" id="91284019"/>
<dbReference type="KEGG" id="sge:DWG14_05151"/>
<keyword evidence="1" id="KW-1133">Transmembrane helix</keyword>
<proteinExistence type="predicted"/>
<protein>
    <recommendedName>
        <fullName evidence="4">DUF1772 domain-containing protein</fullName>
    </recommendedName>
</protein>
<keyword evidence="1" id="KW-0472">Membrane</keyword>
<feature type="transmembrane region" description="Helical" evidence="1">
    <location>
        <begin position="131"/>
        <end position="150"/>
    </location>
</feature>
<evidence type="ECO:0000313" key="3">
    <source>
        <dbReference type="Proteomes" id="UP000265765"/>
    </source>
</evidence>
<dbReference type="EMBL" id="CP032427">
    <property type="protein sequence ID" value="AYC40877.1"/>
    <property type="molecule type" value="Genomic_DNA"/>
</dbReference>
<dbReference type="AlphaFoldDB" id="A0AAI8L3T7"/>
<feature type="transmembrane region" description="Helical" evidence="1">
    <location>
        <begin position="90"/>
        <end position="111"/>
    </location>
</feature>
<sequence>MTQTTSRSGRLVLGAATVTTGLIAGAFYVFACGVMPALSRSDDRVYVQVMRDINDVIQNPVFLLGFLGAPVLTAVAAWQARGGPHRRWVWAALTTSALAFLVTVAFNIPLNDALTGDGSYGALREEFEDPWVVWNGVRAGLLTVALGLLVKATGKAGASSSKAD</sequence>
<evidence type="ECO:0000313" key="2">
    <source>
        <dbReference type="EMBL" id="AYC40877.1"/>
    </source>
</evidence>
<feature type="transmembrane region" description="Helical" evidence="1">
    <location>
        <begin position="12"/>
        <end position="37"/>
    </location>
</feature>
<accession>A0AAI8L3T7</accession>
<dbReference type="Proteomes" id="UP000265765">
    <property type="component" value="Chromosome"/>
</dbReference>
<gene>
    <name evidence="2" type="ORF">DWG14_05151</name>
</gene>
<organism evidence="2 3">
    <name type="scientific">Streptomyces griseorubiginosus</name>
    <dbReference type="NCBI Taxonomy" id="67304"/>
    <lineage>
        <taxon>Bacteria</taxon>
        <taxon>Bacillati</taxon>
        <taxon>Actinomycetota</taxon>
        <taxon>Actinomycetes</taxon>
        <taxon>Kitasatosporales</taxon>
        <taxon>Streptomycetaceae</taxon>
        <taxon>Streptomyces</taxon>
    </lineage>
</organism>
<dbReference type="Pfam" id="PF08592">
    <property type="entry name" value="Anthrone_oxy"/>
    <property type="match status" value="1"/>
</dbReference>